<proteinExistence type="predicted"/>
<gene>
    <name evidence="2" type="ORF">BL253_21265</name>
</gene>
<dbReference type="STRING" id="1834516.BL253_21265"/>
<dbReference type="OrthoDB" id="5147872at2"/>
<sequence length="69" mass="7239">MSSIRVGRPDVAIDASAHTPGVPQGNAKGAYEREAGHHPDGKADARRSTGIVPERHNPVLPSMPNIPPP</sequence>
<evidence type="ECO:0000313" key="3">
    <source>
        <dbReference type="Proteomes" id="UP000188929"/>
    </source>
</evidence>
<organism evidence="2 3">
    <name type="scientific">Pseudofrankia asymbiotica</name>
    <dbReference type="NCBI Taxonomy" id="1834516"/>
    <lineage>
        <taxon>Bacteria</taxon>
        <taxon>Bacillati</taxon>
        <taxon>Actinomycetota</taxon>
        <taxon>Actinomycetes</taxon>
        <taxon>Frankiales</taxon>
        <taxon>Frankiaceae</taxon>
        <taxon>Pseudofrankia</taxon>
    </lineage>
</organism>
<dbReference type="EMBL" id="MOMC01000044">
    <property type="protein sequence ID" value="ONH27770.1"/>
    <property type="molecule type" value="Genomic_DNA"/>
</dbReference>
<dbReference type="AlphaFoldDB" id="A0A1V2I7E8"/>
<dbReference type="Proteomes" id="UP000188929">
    <property type="component" value="Unassembled WGS sequence"/>
</dbReference>
<comment type="caution">
    <text evidence="2">The sequence shown here is derived from an EMBL/GenBank/DDBJ whole genome shotgun (WGS) entry which is preliminary data.</text>
</comment>
<feature type="compositionally biased region" description="Basic and acidic residues" evidence="1">
    <location>
        <begin position="30"/>
        <end position="57"/>
    </location>
</feature>
<reference evidence="3" key="1">
    <citation type="submission" date="2016-10" db="EMBL/GenBank/DDBJ databases">
        <title>Frankia sp. NRRL B-16386 Genome sequencing.</title>
        <authorList>
            <person name="Ghodhbane-Gtari F."/>
            <person name="Swanson E."/>
            <person name="Gueddou A."/>
            <person name="Hezbri K."/>
            <person name="Ktari K."/>
            <person name="Nouioui I."/>
            <person name="Morris K."/>
            <person name="Simpson S."/>
            <person name="Abebe-Akele F."/>
            <person name="Thomas K."/>
            <person name="Gtari M."/>
            <person name="Tisa L.S."/>
        </authorList>
    </citation>
    <scope>NUCLEOTIDE SEQUENCE [LARGE SCALE GENOMIC DNA]</scope>
    <source>
        <strain evidence="3">NRRL B-16386</strain>
    </source>
</reference>
<protein>
    <submittedName>
        <fullName evidence="2">Uncharacterized protein</fullName>
    </submittedName>
</protein>
<evidence type="ECO:0000256" key="1">
    <source>
        <dbReference type="SAM" id="MobiDB-lite"/>
    </source>
</evidence>
<feature type="region of interest" description="Disordered" evidence="1">
    <location>
        <begin position="1"/>
        <end position="69"/>
    </location>
</feature>
<accession>A0A1V2I7E8</accession>
<keyword evidence="3" id="KW-1185">Reference proteome</keyword>
<evidence type="ECO:0000313" key="2">
    <source>
        <dbReference type="EMBL" id="ONH27770.1"/>
    </source>
</evidence>
<dbReference type="RefSeq" id="WP_076818940.1">
    <property type="nucleotide sequence ID" value="NZ_MOMC01000044.1"/>
</dbReference>
<name>A0A1V2I7E8_9ACTN</name>